<feature type="transmembrane region" description="Helical" evidence="1">
    <location>
        <begin position="266"/>
        <end position="287"/>
    </location>
</feature>
<gene>
    <name evidence="2" type="ORF">G4P62_001433</name>
</gene>
<feature type="transmembrane region" description="Helical" evidence="1">
    <location>
        <begin position="293"/>
        <end position="311"/>
    </location>
</feature>
<feature type="transmembrane region" description="Helical" evidence="1">
    <location>
        <begin position="406"/>
        <end position="427"/>
    </location>
</feature>
<keyword evidence="1" id="KW-0472">Membrane</keyword>
<feature type="transmembrane region" description="Helical" evidence="1">
    <location>
        <begin position="108"/>
        <end position="129"/>
    </location>
</feature>
<dbReference type="OMA" id="QRTIQDW"/>
<keyword evidence="1" id="KW-0812">Transmembrane</keyword>
<reference evidence="2" key="1">
    <citation type="submission" date="2020-03" db="EMBL/GenBank/DDBJ databases">
        <title>Intra-Species Differences in Population Size shape Life History and Genome Evolution.</title>
        <authorList>
            <person name="Willemsen D."/>
            <person name="Cui R."/>
            <person name="Valenzano D.R."/>
        </authorList>
    </citation>
    <scope>NUCLEOTIDE SEQUENCE</scope>
    <source>
        <strain evidence="2">GRZ</strain>
        <tissue evidence="2">Whole</tissue>
    </source>
</reference>
<name>A0A9D3BXJ5_NOTFU</name>
<feature type="transmembrane region" description="Helical" evidence="1">
    <location>
        <begin position="461"/>
        <end position="481"/>
    </location>
</feature>
<dbReference type="AlphaFoldDB" id="A0A9D3BXJ5"/>
<protein>
    <submittedName>
        <fullName evidence="2">LOC107391609-like protein</fullName>
    </submittedName>
</protein>
<dbReference type="EMBL" id="JAAVVJ010000004">
    <property type="protein sequence ID" value="KAF7223855.1"/>
    <property type="molecule type" value="Genomic_DNA"/>
</dbReference>
<evidence type="ECO:0000313" key="3">
    <source>
        <dbReference type="Proteomes" id="UP000822369"/>
    </source>
</evidence>
<feature type="transmembrane region" description="Helical" evidence="1">
    <location>
        <begin position="76"/>
        <end position="96"/>
    </location>
</feature>
<feature type="transmembrane region" description="Helical" evidence="1">
    <location>
        <begin position="12"/>
        <end position="31"/>
    </location>
</feature>
<evidence type="ECO:0000313" key="2">
    <source>
        <dbReference type="EMBL" id="KAF7223855.1"/>
    </source>
</evidence>
<accession>A0A9D3BXJ5</accession>
<sequence length="502" mass="53195">MERSKLRSKSKLKEAAVRFFLGTVGGCILGATEDPVDSILSVMTESGLIQPVMEEIRAMGAIGLGSLMGATALTTAMTSVIAGVISAAVAASVFVSMRSCRVSYKKSVGLWASAGLAGALGTTLSGVTFGTTIEWIVKSYGMLGLMWILALFTVLKPPLHFLFQVIWRERQICCSLGSDIRSREREDIEGTEWQLRQRVTVQIEQRIVSIEKGGSTNVADDQTRWVAEQKEREEIERKKMDNEEAELEQRTIQDWINVVVVKYVDFLAFSGIPMAVVAIVTSIFGLFGLGTHQSVVIVLLVSVSGITYFLLKSSDFKFWMMVGCMGMFATFIIAMLTQHARQEVLTAAVKMGTGGHVQSRDLVSTEMDLRSSLEAVSTAFFAAKLCQLGLGATVGGVLVRRADGGVKVIIGAASVAGGLLAGMQALAVVLSDVGAGALLAVVGAAGVSVGATAVSASRSSWPGAVGTMGGLIIGALGMGKWHVVNIGLQLPAALVFAMNNPF</sequence>
<feature type="transmembrane region" description="Helical" evidence="1">
    <location>
        <begin position="379"/>
        <end position="399"/>
    </location>
</feature>
<feature type="transmembrane region" description="Helical" evidence="1">
    <location>
        <begin position="433"/>
        <end position="454"/>
    </location>
</feature>
<dbReference type="KEGG" id="nfu:107391609"/>
<dbReference type="Proteomes" id="UP000822369">
    <property type="component" value="Chromosome 4"/>
</dbReference>
<feature type="transmembrane region" description="Helical" evidence="1">
    <location>
        <begin position="318"/>
        <end position="336"/>
    </location>
</feature>
<proteinExistence type="predicted"/>
<comment type="caution">
    <text evidence="2">The sequence shown here is derived from an EMBL/GenBank/DDBJ whole genome shotgun (WGS) entry which is preliminary data.</text>
</comment>
<dbReference type="OrthoDB" id="8926568at2759"/>
<organism evidence="2 3">
    <name type="scientific">Nothobranchius furzeri</name>
    <name type="common">Turquoise killifish</name>
    <dbReference type="NCBI Taxonomy" id="105023"/>
    <lineage>
        <taxon>Eukaryota</taxon>
        <taxon>Metazoa</taxon>
        <taxon>Chordata</taxon>
        <taxon>Craniata</taxon>
        <taxon>Vertebrata</taxon>
        <taxon>Euteleostomi</taxon>
        <taxon>Actinopterygii</taxon>
        <taxon>Neopterygii</taxon>
        <taxon>Teleostei</taxon>
        <taxon>Neoteleostei</taxon>
        <taxon>Acanthomorphata</taxon>
        <taxon>Ovalentaria</taxon>
        <taxon>Atherinomorphae</taxon>
        <taxon>Cyprinodontiformes</taxon>
        <taxon>Nothobranchiidae</taxon>
        <taxon>Nothobranchius</taxon>
    </lineage>
</organism>
<keyword evidence="1" id="KW-1133">Transmembrane helix</keyword>
<evidence type="ECO:0000256" key="1">
    <source>
        <dbReference type="SAM" id="Phobius"/>
    </source>
</evidence>